<dbReference type="Pfam" id="PF00561">
    <property type="entry name" value="Abhydrolase_1"/>
    <property type="match status" value="1"/>
</dbReference>
<dbReference type="AlphaFoldDB" id="X1JVN2"/>
<dbReference type="SUPFAM" id="SSF53474">
    <property type="entry name" value="alpha/beta-Hydrolases"/>
    <property type="match status" value="1"/>
</dbReference>
<accession>X1JVN2</accession>
<feature type="domain" description="AB hydrolase-1" evidence="1">
    <location>
        <begin position="2"/>
        <end position="131"/>
    </location>
</feature>
<comment type="caution">
    <text evidence="2">The sequence shown here is derived from an EMBL/GenBank/DDBJ whole genome shotgun (WGS) entry which is preliminary data.</text>
</comment>
<dbReference type="InterPro" id="IPR029058">
    <property type="entry name" value="AB_hydrolase_fold"/>
</dbReference>
<evidence type="ECO:0000259" key="1">
    <source>
        <dbReference type="Pfam" id="PF00561"/>
    </source>
</evidence>
<protein>
    <recommendedName>
        <fullName evidence="1">AB hydrolase-1 domain-containing protein</fullName>
    </recommendedName>
</protein>
<organism evidence="2">
    <name type="scientific">marine sediment metagenome</name>
    <dbReference type="NCBI Taxonomy" id="412755"/>
    <lineage>
        <taxon>unclassified sequences</taxon>
        <taxon>metagenomes</taxon>
        <taxon>ecological metagenomes</taxon>
    </lineage>
</organism>
<dbReference type="Gene3D" id="3.40.50.1820">
    <property type="entry name" value="alpha/beta hydrolase"/>
    <property type="match status" value="1"/>
</dbReference>
<proteinExistence type="predicted"/>
<name>X1JVN2_9ZZZZ</name>
<sequence length="225" mass="25912">MKSFADHGYEVIAFEGPGQGAARKKYGHAFDYKWEKPTKAILDYFKLGDVTFLGVSMGGWLCLRAAAFEPRIKRVIAWSVSFDVNQYTNIVAQLLAKLFLRKFRNFTNNSMIKKMKKNLMYSWFVNNLMYITNKEVPIEGFDVLLRLNEENLHSDLVKQDVLVLTGRNDHLVPFKMHNLQIKALTNARSVTARVFTKEENAQNHCQMGNLGLALDVMVKWIEKKS</sequence>
<reference evidence="2" key="1">
    <citation type="journal article" date="2014" name="Front. Microbiol.">
        <title>High frequency of phylogenetically diverse reductive dehalogenase-homologous genes in deep subseafloor sedimentary metagenomes.</title>
        <authorList>
            <person name="Kawai M."/>
            <person name="Futagami T."/>
            <person name="Toyoda A."/>
            <person name="Takaki Y."/>
            <person name="Nishi S."/>
            <person name="Hori S."/>
            <person name="Arai W."/>
            <person name="Tsubouchi T."/>
            <person name="Morono Y."/>
            <person name="Uchiyama I."/>
            <person name="Ito T."/>
            <person name="Fujiyama A."/>
            <person name="Inagaki F."/>
            <person name="Takami H."/>
        </authorList>
    </citation>
    <scope>NUCLEOTIDE SEQUENCE</scope>
    <source>
        <strain evidence="2">Expedition CK06-06</strain>
    </source>
</reference>
<dbReference type="PRINTS" id="PR00111">
    <property type="entry name" value="ABHYDROLASE"/>
</dbReference>
<gene>
    <name evidence="2" type="ORF">S06H3_07479</name>
</gene>
<dbReference type="EMBL" id="BARV01003034">
    <property type="protein sequence ID" value="GAH98816.1"/>
    <property type="molecule type" value="Genomic_DNA"/>
</dbReference>
<evidence type="ECO:0000313" key="2">
    <source>
        <dbReference type="EMBL" id="GAH98816.1"/>
    </source>
</evidence>
<dbReference type="InterPro" id="IPR000073">
    <property type="entry name" value="AB_hydrolase_1"/>
</dbReference>